<protein>
    <submittedName>
        <fullName evidence="1">Uncharacterized protein</fullName>
    </submittedName>
</protein>
<evidence type="ECO:0000313" key="1">
    <source>
        <dbReference type="EMBL" id="QJA69732.1"/>
    </source>
</evidence>
<dbReference type="EMBL" id="MT141732">
    <property type="protein sequence ID" value="QJA69732.1"/>
    <property type="molecule type" value="Genomic_DNA"/>
</dbReference>
<name>A0A6M3JL50_9ZZZZ</name>
<reference evidence="1" key="1">
    <citation type="submission" date="2020-03" db="EMBL/GenBank/DDBJ databases">
        <title>The deep terrestrial virosphere.</title>
        <authorList>
            <person name="Holmfeldt K."/>
            <person name="Nilsson E."/>
            <person name="Simone D."/>
            <person name="Lopez-Fernandez M."/>
            <person name="Wu X."/>
            <person name="de Brujin I."/>
            <person name="Lundin D."/>
            <person name="Andersson A."/>
            <person name="Bertilsson S."/>
            <person name="Dopson M."/>
        </authorList>
    </citation>
    <scope>NUCLEOTIDE SEQUENCE</scope>
    <source>
        <strain evidence="1">MM415A04334</strain>
    </source>
</reference>
<accession>A0A6M3JL50</accession>
<gene>
    <name evidence="1" type="ORF">MM415A04334_0002</name>
</gene>
<proteinExistence type="predicted"/>
<sequence>MYAVEWHCYMSGHGAVTVSQSARRAAIGCPIVTEKHIVQI</sequence>
<dbReference type="AlphaFoldDB" id="A0A6M3JL50"/>
<organism evidence="1">
    <name type="scientific">viral metagenome</name>
    <dbReference type="NCBI Taxonomy" id="1070528"/>
    <lineage>
        <taxon>unclassified sequences</taxon>
        <taxon>metagenomes</taxon>
        <taxon>organismal metagenomes</taxon>
    </lineage>
</organism>